<dbReference type="GO" id="GO:0004113">
    <property type="term" value="F:2',3'-cyclic-nucleotide 3'-phosphodiesterase activity"/>
    <property type="evidence" value="ECO:0007669"/>
    <property type="project" value="InterPro"/>
</dbReference>
<comment type="catalytic activity">
    <reaction evidence="2">
        <text>a 3'-end 2',3'-cyclophospho-ribonucleotide-RNA + H2O = a 3'-end 2'-phospho-ribonucleotide-RNA + H(+)</text>
        <dbReference type="Rhea" id="RHEA:11828"/>
        <dbReference type="Rhea" id="RHEA-COMP:10464"/>
        <dbReference type="Rhea" id="RHEA-COMP:17353"/>
        <dbReference type="ChEBI" id="CHEBI:15377"/>
        <dbReference type="ChEBI" id="CHEBI:15378"/>
        <dbReference type="ChEBI" id="CHEBI:83064"/>
        <dbReference type="ChEBI" id="CHEBI:173113"/>
        <dbReference type="EC" id="3.1.4.58"/>
    </reaction>
</comment>
<dbReference type="Proteomes" id="UP000319516">
    <property type="component" value="Unassembled WGS sequence"/>
</dbReference>
<gene>
    <name evidence="3" type="ORF">FB467_0203</name>
</gene>
<dbReference type="Gene3D" id="3.90.1140.10">
    <property type="entry name" value="Cyclic phosphodiesterase"/>
    <property type="match status" value="1"/>
</dbReference>
<sequence length="193" mass="20978">MRAFFAVLPPSSAHEDLVAHLQPRRDADTGRDWRWTREEHLHLTLAFLPDLPDRAEDPLVESVSAWAARQEPAPLSLGGAGAFPDPGGAKVIWIGVDEGGAGSLRAWSRSLRDHANHAGAEVDGQRFTPHVTVARSSRRRPAGRWVQALDAYRGPRFVVEEIVLIASHLGQGAGGSPRYEVRHRFPLGGPVGG</sequence>
<feature type="active site" description="Proton acceptor" evidence="2">
    <location>
        <position position="130"/>
    </location>
</feature>
<dbReference type="OrthoDB" id="9787070at2"/>
<dbReference type="PANTHER" id="PTHR35561">
    <property type="entry name" value="RNA 2',3'-CYCLIC PHOSPHODIESTERASE"/>
    <property type="match status" value="1"/>
</dbReference>
<proteinExistence type="inferred from homology"/>
<comment type="similarity">
    <text evidence="2">Belongs to the 2H phosphoesterase superfamily. ThpR family.</text>
</comment>
<feature type="short sequence motif" description="HXTX 1" evidence="2">
    <location>
        <begin position="42"/>
        <end position="45"/>
    </location>
</feature>
<dbReference type="PANTHER" id="PTHR35561:SF1">
    <property type="entry name" value="RNA 2',3'-CYCLIC PHOSPHODIESTERASE"/>
    <property type="match status" value="1"/>
</dbReference>
<organism evidence="3 4">
    <name type="scientific">Ornithinicoccus hortensis</name>
    <dbReference type="NCBI Taxonomy" id="82346"/>
    <lineage>
        <taxon>Bacteria</taxon>
        <taxon>Bacillati</taxon>
        <taxon>Actinomycetota</taxon>
        <taxon>Actinomycetes</taxon>
        <taxon>Micrococcales</taxon>
        <taxon>Intrasporangiaceae</taxon>
        <taxon>Ornithinicoccus</taxon>
    </lineage>
</organism>
<dbReference type="InterPro" id="IPR004175">
    <property type="entry name" value="RNA_CPDase"/>
</dbReference>
<evidence type="ECO:0000256" key="2">
    <source>
        <dbReference type="HAMAP-Rule" id="MF_01940"/>
    </source>
</evidence>
<evidence type="ECO:0000313" key="4">
    <source>
        <dbReference type="Proteomes" id="UP000319516"/>
    </source>
</evidence>
<name>A0A542YM23_9MICO</name>
<dbReference type="HAMAP" id="MF_01940">
    <property type="entry name" value="RNA_CPDase"/>
    <property type="match status" value="1"/>
</dbReference>
<dbReference type="SUPFAM" id="SSF55144">
    <property type="entry name" value="LigT-like"/>
    <property type="match status" value="1"/>
</dbReference>
<evidence type="ECO:0000313" key="3">
    <source>
        <dbReference type="EMBL" id="TQL49138.1"/>
    </source>
</evidence>
<dbReference type="GO" id="GO:0008664">
    <property type="term" value="F:RNA 2',3'-cyclic 3'-phosphodiesterase activity"/>
    <property type="evidence" value="ECO:0007669"/>
    <property type="project" value="UniProtKB-EC"/>
</dbReference>
<dbReference type="EMBL" id="VFOP01000001">
    <property type="protein sequence ID" value="TQL49138.1"/>
    <property type="molecule type" value="Genomic_DNA"/>
</dbReference>
<dbReference type="InterPro" id="IPR009097">
    <property type="entry name" value="Cyclic_Pdiesterase"/>
</dbReference>
<dbReference type="AlphaFoldDB" id="A0A542YM23"/>
<dbReference type="RefSeq" id="WP_141783432.1">
    <property type="nucleotide sequence ID" value="NZ_BAAAIK010000008.1"/>
</dbReference>
<protein>
    <recommendedName>
        <fullName evidence="2">RNA 2',3'-cyclic phosphodiesterase</fullName>
        <shortName evidence="2">RNA 2',3'-CPDase</shortName>
        <ecNumber evidence="2">3.1.4.58</ecNumber>
    </recommendedName>
</protein>
<keyword evidence="3" id="KW-0436">Ligase</keyword>
<evidence type="ECO:0000256" key="1">
    <source>
        <dbReference type="ARBA" id="ARBA00022801"/>
    </source>
</evidence>
<dbReference type="GO" id="GO:0016874">
    <property type="term" value="F:ligase activity"/>
    <property type="evidence" value="ECO:0007669"/>
    <property type="project" value="UniProtKB-KW"/>
</dbReference>
<reference evidence="3 4" key="1">
    <citation type="submission" date="2019-06" db="EMBL/GenBank/DDBJ databases">
        <title>Sequencing the genomes of 1000 actinobacteria strains.</title>
        <authorList>
            <person name="Klenk H.-P."/>
        </authorList>
    </citation>
    <scope>NUCLEOTIDE SEQUENCE [LARGE SCALE GENOMIC DNA]</scope>
    <source>
        <strain evidence="3 4">DSM 12335</strain>
    </source>
</reference>
<dbReference type="NCBIfam" id="TIGR02258">
    <property type="entry name" value="2_5_ligase"/>
    <property type="match status" value="1"/>
</dbReference>
<comment type="function">
    <text evidence="2">Hydrolyzes RNA 2',3'-cyclic phosphodiester to an RNA 2'-phosphomonoester.</text>
</comment>
<accession>A0A542YM23</accession>
<dbReference type="EC" id="3.1.4.58" evidence="2"/>
<feature type="short sequence motif" description="HXTX 2" evidence="2">
    <location>
        <begin position="130"/>
        <end position="133"/>
    </location>
</feature>
<comment type="caution">
    <text evidence="3">The sequence shown here is derived from an EMBL/GenBank/DDBJ whole genome shotgun (WGS) entry which is preliminary data.</text>
</comment>
<dbReference type="Pfam" id="PF13563">
    <property type="entry name" value="2_5_RNA_ligase2"/>
    <property type="match status" value="1"/>
</dbReference>
<keyword evidence="4" id="KW-1185">Reference proteome</keyword>
<keyword evidence="1 2" id="KW-0378">Hydrolase</keyword>
<feature type="active site" description="Proton donor" evidence="2">
    <location>
        <position position="42"/>
    </location>
</feature>